<dbReference type="KEGG" id="mgin:FRZ54_04895"/>
<protein>
    <submittedName>
        <fullName evidence="4">Response regulator transcription factor</fullName>
    </submittedName>
</protein>
<evidence type="ECO:0000313" key="5">
    <source>
        <dbReference type="Proteomes" id="UP000321479"/>
    </source>
</evidence>
<dbReference type="AlphaFoldDB" id="A0A5B8USJ7"/>
<evidence type="ECO:0000259" key="3">
    <source>
        <dbReference type="PROSITE" id="PS50110"/>
    </source>
</evidence>
<dbReference type="InterPro" id="IPR050595">
    <property type="entry name" value="Bact_response_regulator"/>
</dbReference>
<proteinExistence type="predicted"/>
<keyword evidence="5" id="KW-1185">Reference proteome</keyword>
<dbReference type="OrthoDB" id="9797341at2"/>
<accession>A0A5B8USJ7</accession>
<dbReference type="SUPFAM" id="SSF52172">
    <property type="entry name" value="CheY-like"/>
    <property type="match status" value="1"/>
</dbReference>
<sequence>MKNINVAIADDHKYVRAIVCDILLKYGYSVVLQAANGEDLLNSIPGLEQLPDICIMDINMPVMDGFIATREMKKRWPHVKILGYSINYEKAIIEEMLNSGADAFLNKGELPEKLDEMIKSLLN</sequence>
<dbReference type="PANTHER" id="PTHR44591">
    <property type="entry name" value="STRESS RESPONSE REGULATOR PROTEIN 1"/>
    <property type="match status" value="1"/>
</dbReference>
<dbReference type="GO" id="GO:0000160">
    <property type="term" value="P:phosphorelay signal transduction system"/>
    <property type="evidence" value="ECO:0007669"/>
    <property type="project" value="InterPro"/>
</dbReference>
<dbReference type="InterPro" id="IPR058245">
    <property type="entry name" value="NreC/VraR/RcsB-like_REC"/>
</dbReference>
<organism evidence="4 5">
    <name type="scientific">Mucilaginibacter ginsenosidivorans</name>
    <dbReference type="NCBI Taxonomy" id="398053"/>
    <lineage>
        <taxon>Bacteria</taxon>
        <taxon>Pseudomonadati</taxon>
        <taxon>Bacteroidota</taxon>
        <taxon>Sphingobacteriia</taxon>
        <taxon>Sphingobacteriales</taxon>
        <taxon>Sphingobacteriaceae</taxon>
        <taxon>Mucilaginibacter</taxon>
    </lineage>
</organism>
<dbReference type="InterPro" id="IPR011006">
    <property type="entry name" value="CheY-like_superfamily"/>
</dbReference>
<dbReference type="CDD" id="cd17535">
    <property type="entry name" value="REC_NarL-like"/>
    <property type="match status" value="1"/>
</dbReference>
<dbReference type="Pfam" id="PF00072">
    <property type="entry name" value="Response_reg"/>
    <property type="match status" value="1"/>
</dbReference>
<dbReference type="Proteomes" id="UP000321479">
    <property type="component" value="Chromosome"/>
</dbReference>
<name>A0A5B8USJ7_9SPHI</name>
<dbReference type="RefSeq" id="WP_147030526.1">
    <property type="nucleotide sequence ID" value="NZ_CP042436.1"/>
</dbReference>
<evidence type="ECO:0000256" key="2">
    <source>
        <dbReference type="PROSITE-ProRule" id="PRU00169"/>
    </source>
</evidence>
<dbReference type="Gene3D" id="3.40.50.2300">
    <property type="match status" value="1"/>
</dbReference>
<dbReference type="InterPro" id="IPR001789">
    <property type="entry name" value="Sig_transdc_resp-reg_receiver"/>
</dbReference>
<feature type="modified residue" description="4-aspartylphosphate" evidence="2">
    <location>
        <position position="57"/>
    </location>
</feature>
<feature type="domain" description="Response regulatory" evidence="3">
    <location>
        <begin position="5"/>
        <end position="122"/>
    </location>
</feature>
<evidence type="ECO:0000313" key="4">
    <source>
        <dbReference type="EMBL" id="QEC61949.1"/>
    </source>
</evidence>
<dbReference type="PROSITE" id="PS50110">
    <property type="entry name" value="RESPONSE_REGULATORY"/>
    <property type="match status" value="1"/>
</dbReference>
<gene>
    <name evidence="4" type="ORF">FRZ54_04895</name>
</gene>
<reference evidence="4 5" key="1">
    <citation type="journal article" date="2017" name="Curr. Microbiol.">
        <title>Mucilaginibacter ginsenosidivorans sp. nov., Isolated from Soil of Ginseng Field.</title>
        <authorList>
            <person name="Kim M.M."/>
            <person name="Siddiqi M.Z."/>
            <person name="Im W.T."/>
        </authorList>
    </citation>
    <scope>NUCLEOTIDE SEQUENCE [LARGE SCALE GENOMIC DNA]</scope>
    <source>
        <strain evidence="4 5">Gsoil 3017</strain>
    </source>
</reference>
<keyword evidence="1 2" id="KW-0597">Phosphoprotein</keyword>
<evidence type="ECO:0000256" key="1">
    <source>
        <dbReference type="ARBA" id="ARBA00022553"/>
    </source>
</evidence>
<dbReference type="PANTHER" id="PTHR44591:SF3">
    <property type="entry name" value="RESPONSE REGULATORY DOMAIN-CONTAINING PROTEIN"/>
    <property type="match status" value="1"/>
</dbReference>
<dbReference type="EMBL" id="CP042436">
    <property type="protein sequence ID" value="QEC61949.1"/>
    <property type="molecule type" value="Genomic_DNA"/>
</dbReference>
<dbReference type="SMART" id="SM00448">
    <property type="entry name" value="REC"/>
    <property type="match status" value="1"/>
</dbReference>